<organism evidence="2 3">
    <name type="scientific">Monilinia laxa</name>
    <name type="common">Brown rot fungus</name>
    <name type="synonym">Sclerotinia laxa</name>
    <dbReference type="NCBI Taxonomy" id="61186"/>
    <lineage>
        <taxon>Eukaryota</taxon>
        <taxon>Fungi</taxon>
        <taxon>Dikarya</taxon>
        <taxon>Ascomycota</taxon>
        <taxon>Pezizomycotina</taxon>
        <taxon>Leotiomycetes</taxon>
        <taxon>Helotiales</taxon>
        <taxon>Sclerotiniaceae</taxon>
        <taxon>Monilinia</taxon>
    </lineage>
</organism>
<accession>A0A5N6KKQ8</accession>
<feature type="compositionally biased region" description="Basic and acidic residues" evidence="1">
    <location>
        <begin position="34"/>
        <end position="43"/>
    </location>
</feature>
<comment type="caution">
    <text evidence="2">The sequence shown here is derived from an EMBL/GenBank/DDBJ whole genome shotgun (WGS) entry which is preliminary data.</text>
</comment>
<feature type="compositionally biased region" description="Basic and acidic residues" evidence="1">
    <location>
        <begin position="53"/>
        <end position="73"/>
    </location>
</feature>
<name>A0A5N6KKQ8_MONLA</name>
<sequence length="83" mass="9347">MSPTHQSKSKKASLEVGGKNSKHQRSPKLRRAKDRSLRDRLAWSDEAVNLGRDAGRADDKNMTMERRGEREDNAPAETLSDLT</sequence>
<dbReference type="Proteomes" id="UP000326757">
    <property type="component" value="Unassembled WGS sequence"/>
</dbReference>
<evidence type="ECO:0000313" key="3">
    <source>
        <dbReference type="Proteomes" id="UP000326757"/>
    </source>
</evidence>
<protein>
    <submittedName>
        <fullName evidence="2">Uncharacterized protein</fullName>
    </submittedName>
</protein>
<proteinExistence type="predicted"/>
<feature type="region of interest" description="Disordered" evidence="1">
    <location>
        <begin position="1"/>
        <end position="83"/>
    </location>
</feature>
<keyword evidence="3" id="KW-1185">Reference proteome</keyword>
<feature type="compositionally biased region" description="Basic residues" evidence="1">
    <location>
        <begin position="20"/>
        <end position="33"/>
    </location>
</feature>
<dbReference type="AlphaFoldDB" id="A0A5N6KKQ8"/>
<dbReference type="EMBL" id="VIGI01000001">
    <property type="protein sequence ID" value="KAB8304275.1"/>
    <property type="molecule type" value="Genomic_DNA"/>
</dbReference>
<dbReference type="OrthoDB" id="3526375at2759"/>
<reference evidence="2 3" key="1">
    <citation type="submission" date="2019-06" db="EMBL/GenBank/DDBJ databases">
        <title>Genome Sequence of the Brown Rot Fungal Pathogen Monilinia laxa.</title>
        <authorList>
            <person name="De Miccolis Angelini R.M."/>
            <person name="Landi L."/>
            <person name="Abate D."/>
            <person name="Pollastro S."/>
            <person name="Romanazzi G."/>
            <person name="Faretra F."/>
        </authorList>
    </citation>
    <scope>NUCLEOTIDE SEQUENCE [LARGE SCALE GENOMIC DNA]</scope>
    <source>
        <strain evidence="2 3">Mlax316</strain>
    </source>
</reference>
<evidence type="ECO:0000256" key="1">
    <source>
        <dbReference type="SAM" id="MobiDB-lite"/>
    </source>
</evidence>
<evidence type="ECO:0000313" key="2">
    <source>
        <dbReference type="EMBL" id="KAB8304275.1"/>
    </source>
</evidence>
<gene>
    <name evidence="2" type="ORF">EYC80_003687</name>
</gene>